<reference evidence="2 3" key="1">
    <citation type="journal article" date="2017" name="Nature">
        <title>The Apostasia genome and the evolution of orchids.</title>
        <authorList>
            <person name="Zhang G.Q."/>
            <person name="Liu K.W."/>
            <person name="Li Z."/>
            <person name="Lohaus R."/>
            <person name="Hsiao Y.Y."/>
            <person name="Niu S.C."/>
            <person name="Wang J.Y."/>
            <person name="Lin Y.C."/>
            <person name="Xu Q."/>
            <person name="Chen L.J."/>
            <person name="Yoshida K."/>
            <person name="Fujiwara S."/>
            <person name="Wang Z.W."/>
            <person name="Zhang Y.Q."/>
            <person name="Mitsuda N."/>
            <person name="Wang M."/>
            <person name="Liu G.H."/>
            <person name="Pecoraro L."/>
            <person name="Huang H.X."/>
            <person name="Xiao X.J."/>
            <person name="Lin M."/>
            <person name="Wu X.Y."/>
            <person name="Wu W.L."/>
            <person name="Chen Y.Y."/>
            <person name="Chang S.B."/>
            <person name="Sakamoto S."/>
            <person name="Ohme-Takagi M."/>
            <person name="Yagi M."/>
            <person name="Zeng S.J."/>
            <person name="Shen C.Y."/>
            <person name="Yeh C.M."/>
            <person name="Luo Y.B."/>
            <person name="Tsai W.C."/>
            <person name="Van de Peer Y."/>
            <person name="Liu Z.J."/>
        </authorList>
    </citation>
    <scope>NUCLEOTIDE SEQUENCE [LARGE SCALE GENOMIC DNA]</scope>
    <source>
        <strain evidence="3">cv. Shenzhen</strain>
        <tissue evidence="2">Stem</tissue>
    </source>
</reference>
<dbReference type="Proteomes" id="UP000236161">
    <property type="component" value="Unassembled WGS sequence"/>
</dbReference>
<accession>A0A2I0AT26</accession>
<dbReference type="GO" id="GO:0043240">
    <property type="term" value="C:Fanconi anaemia nuclear complex"/>
    <property type="evidence" value="ECO:0007669"/>
    <property type="project" value="InterPro"/>
</dbReference>
<gene>
    <name evidence="2" type="ORF">AXF42_Ash000796</name>
</gene>
<keyword evidence="1" id="KW-1133">Transmembrane helix</keyword>
<dbReference type="OrthoDB" id="1930482at2759"/>
<feature type="transmembrane region" description="Helical" evidence="1">
    <location>
        <begin position="118"/>
        <end position="145"/>
    </location>
</feature>
<keyword evidence="1" id="KW-0472">Membrane</keyword>
<dbReference type="GO" id="GO:0036297">
    <property type="term" value="P:interstrand cross-link repair"/>
    <property type="evidence" value="ECO:0007669"/>
    <property type="project" value="InterPro"/>
</dbReference>
<keyword evidence="1" id="KW-0812">Transmembrane</keyword>
<organism evidence="2 3">
    <name type="scientific">Apostasia shenzhenica</name>
    <dbReference type="NCBI Taxonomy" id="1088818"/>
    <lineage>
        <taxon>Eukaryota</taxon>
        <taxon>Viridiplantae</taxon>
        <taxon>Streptophyta</taxon>
        <taxon>Embryophyta</taxon>
        <taxon>Tracheophyta</taxon>
        <taxon>Spermatophyta</taxon>
        <taxon>Magnoliopsida</taxon>
        <taxon>Liliopsida</taxon>
        <taxon>Asparagales</taxon>
        <taxon>Orchidaceae</taxon>
        <taxon>Apostasioideae</taxon>
        <taxon>Apostasia</taxon>
    </lineage>
</organism>
<proteinExistence type="predicted"/>
<evidence type="ECO:0000256" key="1">
    <source>
        <dbReference type="SAM" id="Phobius"/>
    </source>
</evidence>
<keyword evidence="3" id="KW-1185">Reference proteome</keyword>
<dbReference type="Pfam" id="PF11107">
    <property type="entry name" value="FANCF"/>
    <property type="match status" value="1"/>
</dbReference>
<sequence>MQSQITSINYCRIYSELSFEEIRAGGQVFLAGTAAGGCVRRFLHRSESSRWLRLRFKNDSEIRTVGHGFHRRHGSRRLRSAFFHCSKPGRWLRLSSGTIRFRLRPRQGAEASTSRSDFLLGLLIVHFSYLFPVFPVFLLCGVYVAESTRRAFEICRCVALEPATMNHVSREWSKSAHSLSIANDVEKGRTSRIEVRGLQKRTTSFTFFIELIPSLRSERVSDIPMYRVAPDSNRSGLFCRFDRTALVAGHNPRETASDIFELENLSSFLPPDSDHPACRSSLPFSPGEKMSWSHPFISLEDLMDRIKGFVEILVLASGCQSSGFPAIWDVENVKKAVRWGLFFEDVSLQIPLLAVAVGALQVMKSLRRCGNYADSVKELDAALSKLTSDPNFPPGLAHLSSQNLCNGTKLILERLLQTHPLKDELLVSFLRAVVEMDVDEFVKLNNYSPRAYINKLTLQLDSEGPAHAEKELTIEAKTLLPEDDPSSFDCVKNGDQNLWLCNNSESRENIVVECLRFVVQEILERQSAMSCLSSIEKGLDGFSKFISGNNLMELKNVQWEHELADEISSDLRLCSEEDPQNILHPVHLRASSFWLRALSASHG</sequence>
<dbReference type="InterPro" id="IPR035428">
    <property type="entry name" value="FANCF"/>
</dbReference>
<dbReference type="PANTHER" id="PTHR14449">
    <property type="entry name" value="FANCONI ANEMIA GROUP F PROTEIN FANCF"/>
    <property type="match status" value="1"/>
</dbReference>
<protein>
    <submittedName>
        <fullName evidence="2">Uncharacterized protein</fullName>
    </submittedName>
</protein>
<name>A0A2I0AT26_9ASPA</name>
<evidence type="ECO:0000313" key="2">
    <source>
        <dbReference type="EMBL" id="PKA58703.1"/>
    </source>
</evidence>
<dbReference type="STRING" id="1088818.A0A2I0AT26"/>
<dbReference type="PANTHER" id="PTHR14449:SF2">
    <property type="entry name" value="FANCONI ANEMIA GROUP F PROTEIN"/>
    <property type="match status" value="1"/>
</dbReference>
<evidence type="ECO:0000313" key="3">
    <source>
        <dbReference type="Proteomes" id="UP000236161"/>
    </source>
</evidence>
<dbReference type="EMBL" id="KZ451950">
    <property type="protein sequence ID" value="PKA58703.1"/>
    <property type="molecule type" value="Genomic_DNA"/>
</dbReference>
<dbReference type="AlphaFoldDB" id="A0A2I0AT26"/>